<dbReference type="InterPro" id="IPR049748">
    <property type="entry name" value="HPE1-like_N_CxxC"/>
</dbReference>
<name>A0ABU0IC45_9HYPH</name>
<sequence>MRSVILAVAMVSALPLAAAAGSIDVISAPRVTANSILSVTCAQCPAPQQKPKREEAAAPQLAPGTQTLEFREIHGEKKLVRTEAWLGGSPVMFVSKADQWMATPSMLASTPPVAAIDGATTTAALSPAFSPESLALRLN</sequence>
<feature type="signal peptide" evidence="1">
    <location>
        <begin position="1"/>
        <end position="20"/>
    </location>
</feature>
<evidence type="ECO:0000256" key="1">
    <source>
        <dbReference type="SAM" id="SignalP"/>
    </source>
</evidence>
<evidence type="ECO:0000313" key="3">
    <source>
        <dbReference type="Proteomes" id="UP001235269"/>
    </source>
</evidence>
<organism evidence="2 3">
    <name type="scientific">Rhizobium paknamense</name>
    <dbReference type="NCBI Taxonomy" id="1206817"/>
    <lineage>
        <taxon>Bacteria</taxon>
        <taxon>Pseudomonadati</taxon>
        <taxon>Pseudomonadota</taxon>
        <taxon>Alphaproteobacteria</taxon>
        <taxon>Hyphomicrobiales</taxon>
        <taxon>Rhizobiaceae</taxon>
        <taxon>Rhizobium/Agrobacterium group</taxon>
        <taxon>Rhizobium</taxon>
    </lineage>
</organism>
<dbReference type="RefSeq" id="WP_307157228.1">
    <property type="nucleotide sequence ID" value="NZ_JAUSWH010000003.1"/>
</dbReference>
<comment type="caution">
    <text evidence="2">The sequence shown here is derived from an EMBL/GenBank/DDBJ whole genome shotgun (WGS) entry which is preliminary data.</text>
</comment>
<accession>A0ABU0IC45</accession>
<dbReference type="NCBIfam" id="NF041110">
    <property type="entry name" value="HPE1_fam_CxxC"/>
    <property type="match status" value="1"/>
</dbReference>
<evidence type="ECO:0000313" key="2">
    <source>
        <dbReference type="EMBL" id="MDQ0455030.1"/>
    </source>
</evidence>
<keyword evidence="1" id="KW-0732">Signal</keyword>
<proteinExistence type="predicted"/>
<protein>
    <recommendedName>
        <fullName evidence="4">Lipoprotein</fullName>
    </recommendedName>
</protein>
<evidence type="ECO:0008006" key="4">
    <source>
        <dbReference type="Google" id="ProtNLM"/>
    </source>
</evidence>
<reference evidence="2 3" key="1">
    <citation type="submission" date="2023-07" db="EMBL/GenBank/DDBJ databases">
        <title>Genomic Encyclopedia of Type Strains, Phase IV (KMG-IV): sequencing the most valuable type-strain genomes for metagenomic binning, comparative biology and taxonomic classification.</title>
        <authorList>
            <person name="Goeker M."/>
        </authorList>
    </citation>
    <scope>NUCLEOTIDE SEQUENCE [LARGE SCALE GENOMIC DNA]</scope>
    <source>
        <strain evidence="2 3">DSM 100301</strain>
    </source>
</reference>
<keyword evidence="3" id="KW-1185">Reference proteome</keyword>
<dbReference type="EMBL" id="JAUSWH010000003">
    <property type="protein sequence ID" value="MDQ0455030.1"/>
    <property type="molecule type" value="Genomic_DNA"/>
</dbReference>
<gene>
    <name evidence="2" type="ORF">QO005_001360</name>
</gene>
<dbReference type="Proteomes" id="UP001235269">
    <property type="component" value="Unassembled WGS sequence"/>
</dbReference>
<feature type="chain" id="PRO_5047100121" description="Lipoprotein" evidence="1">
    <location>
        <begin position="21"/>
        <end position="139"/>
    </location>
</feature>